<evidence type="ECO:0000256" key="2">
    <source>
        <dbReference type="ARBA" id="ARBA00022729"/>
    </source>
</evidence>
<organism evidence="7 8">
    <name type="scientific">Vagococcus luciliae</name>
    <dbReference type="NCBI Taxonomy" id="2920380"/>
    <lineage>
        <taxon>Bacteria</taxon>
        <taxon>Bacillati</taxon>
        <taxon>Bacillota</taxon>
        <taxon>Bacilli</taxon>
        <taxon>Lactobacillales</taxon>
        <taxon>Enterococcaceae</taxon>
        <taxon>Vagococcus</taxon>
    </lineage>
</organism>
<name>A0ABY5NYJ2_9ENTE</name>
<keyword evidence="3" id="KW-0472">Membrane</keyword>
<feature type="signal peptide" evidence="6">
    <location>
        <begin position="1"/>
        <end position="20"/>
    </location>
</feature>
<feature type="chain" id="PRO_5046919091" description="Sugar ABC transporter substrate-binding protein" evidence="6">
    <location>
        <begin position="21"/>
        <end position="455"/>
    </location>
</feature>
<evidence type="ECO:0000256" key="1">
    <source>
        <dbReference type="ARBA" id="ARBA00022475"/>
    </source>
</evidence>
<evidence type="ECO:0000313" key="7">
    <source>
        <dbReference type="EMBL" id="UUV98643.1"/>
    </source>
</evidence>
<reference evidence="7" key="1">
    <citation type="submission" date="2022-08" db="EMBL/GenBank/DDBJ databases">
        <title>Genome sequence of Vagococcus luciliae DSM 112651.</title>
        <authorList>
            <person name="Juan G."/>
            <person name="Anja P."/>
            <person name="Rolf D."/>
            <person name="Kampfer P."/>
            <person name="Vilcinskas A."/>
        </authorList>
    </citation>
    <scope>NUCLEOTIDE SEQUENCE</scope>
    <source>
        <strain evidence="7">G314FT</strain>
    </source>
</reference>
<keyword evidence="8" id="KW-1185">Reference proteome</keyword>
<sequence>MKKKMLSSLLVLGVAGLVLSGCGTGDKKSSETAKGDKKAEEVEVWLTPQWKGVQSPTEEGADYDSFFKEAAKKYNEKNPNVKINVQVIPGEQRSDKLSVAAQTKTLPDIFFDSSFALSEYAHMGILTPLNDIVDEQSKKDIPQSIWDNVTINDNVYFYPFGHNPGTLAYNADMFKEVGLDKYIGEEHDIATWSVDDLTTILKTLKEKNPDVAPFGLFAKNNQGDTWNMSYMRMFGNPFFSKDGSIILNEESGEKALTYLNDIREKGYTTKGAESLTSNDVNAMFQNKQTAINFTNSVLFSGIQKDMEDGKVDKFDMRLANIPGEKQPISFTYVTSSVVFDTGDKERMETAKDFVKFYSTDAELVKASKNTLPVRESVSKEVATELPYLEAYNKNSDYVINFSNNTPGYAELRNAFFPELQAVFTGEKTPKEAVDNFTDQGNRIIETNKKKSVILK</sequence>
<dbReference type="PANTHER" id="PTHR43649">
    <property type="entry name" value="ARABINOSE-BINDING PROTEIN-RELATED"/>
    <property type="match status" value="1"/>
</dbReference>
<keyword evidence="2 6" id="KW-0732">Signal</keyword>
<dbReference type="PROSITE" id="PS51257">
    <property type="entry name" value="PROKAR_LIPOPROTEIN"/>
    <property type="match status" value="1"/>
</dbReference>
<evidence type="ECO:0008006" key="9">
    <source>
        <dbReference type="Google" id="ProtNLM"/>
    </source>
</evidence>
<keyword evidence="1" id="KW-1003">Cell membrane</keyword>
<evidence type="ECO:0000256" key="3">
    <source>
        <dbReference type="ARBA" id="ARBA00023136"/>
    </source>
</evidence>
<gene>
    <name evidence="7" type="ORF">G314FT_07970</name>
</gene>
<dbReference type="InterPro" id="IPR006059">
    <property type="entry name" value="SBP"/>
</dbReference>
<dbReference type="InterPro" id="IPR050490">
    <property type="entry name" value="Bact_solute-bd_prot1"/>
</dbReference>
<evidence type="ECO:0000256" key="6">
    <source>
        <dbReference type="SAM" id="SignalP"/>
    </source>
</evidence>
<keyword evidence="5" id="KW-0449">Lipoprotein</keyword>
<keyword evidence="4" id="KW-0564">Palmitate</keyword>
<reference evidence="7" key="2">
    <citation type="submission" date="2022-08" db="EMBL/GenBank/DDBJ databases">
        <authorList>
            <person name="Poehlein A."/>
            <person name="Guzman J."/>
            <person name="Daniel R."/>
            <person name="Vilcinskas A."/>
        </authorList>
    </citation>
    <scope>NUCLEOTIDE SEQUENCE</scope>
    <source>
        <strain evidence="7">G314FT</strain>
    </source>
</reference>
<dbReference type="Gene3D" id="3.40.190.10">
    <property type="entry name" value="Periplasmic binding protein-like II"/>
    <property type="match status" value="1"/>
</dbReference>
<dbReference type="SUPFAM" id="SSF53850">
    <property type="entry name" value="Periplasmic binding protein-like II"/>
    <property type="match status" value="1"/>
</dbReference>
<dbReference type="RefSeq" id="WP_257702155.1">
    <property type="nucleotide sequence ID" value="NZ_CP102451.1"/>
</dbReference>
<evidence type="ECO:0000256" key="4">
    <source>
        <dbReference type="ARBA" id="ARBA00023139"/>
    </source>
</evidence>
<protein>
    <recommendedName>
        <fullName evidence="9">Sugar ABC transporter substrate-binding protein</fullName>
    </recommendedName>
</protein>
<dbReference type="Pfam" id="PF01547">
    <property type="entry name" value="SBP_bac_1"/>
    <property type="match status" value="1"/>
</dbReference>
<evidence type="ECO:0000313" key="8">
    <source>
        <dbReference type="Proteomes" id="UP001058273"/>
    </source>
</evidence>
<accession>A0ABY5NYJ2</accession>
<dbReference type="Proteomes" id="UP001058273">
    <property type="component" value="Chromosome"/>
</dbReference>
<dbReference type="EMBL" id="CP102451">
    <property type="protein sequence ID" value="UUV98643.1"/>
    <property type="molecule type" value="Genomic_DNA"/>
</dbReference>
<proteinExistence type="predicted"/>
<evidence type="ECO:0000256" key="5">
    <source>
        <dbReference type="ARBA" id="ARBA00023288"/>
    </source>
</evidence>
<dbReference type="PANTHER" id="PTHR43649:SF33">
    <property type="entry name" value="POLYGALACTURONAN_RHAMNOGALACTURONAN-BINDING PROTEIN YTCQ"/>
    <property type="match status" value="1"/>
</dbReference>